<protein>
    <submittedName>
        <fullName evidence="5">ATPase, AAA family protein</fullName>
    </submittedName>
</protein>
<comment type="caution">
    <text evidence="5">The sequence shown here is derived from an EMBL/GenBank/DDBJ whole genome shotgun (WGS) entry which is preliminary data.</text>
</comment>
<keyword evidence="6" id="KW-1185">Reference proteome</keyword>
<reference evidence="5 6" key="1">
    <citation type="journal article" date="2020" name="bioRxiv">
        <title>Metabolic contributions of an alphaproteobacterial endosymbiont in the apicomplexan Cardiosporidium cionae.</title>
        <authorList>
            <person name="Hunter E.S."/>
            <person name="Paight C.J."/>
            <person name="Lane C.E."/>
        </authorList>
    </citation>
    <scope>NUCLEOTIDE SEQUENCE [LARGE SCALE GENOMIC DNA]</scope>
    <source>
        <strain evidence="5">ESH_2018</strain>
    </source>
</reference>
<dbReference type="EMBL" id="JADAQX010000366">
    <property type="protein sequence ID" value="KAF8820517.1"/>
    <property type="molecule type" value="Genomic_DNA"/>
</dbReference>
<keyword evidence="2" id="KW-0067">ATP-binding</keyword>
<keyword evidence="2" id="KW-0547">Nucleotide-binding</keyword>
<dbReference type="InterPro" id="IPR027417">
    <property type="entry name" value="P-loop_NTPase"/>
</dbReference>
<evidence type="ECO:0000313" key="6">
    <source>
        <dbReference type="Proteomes" id="UP000823046"/>
    </source>
</evidence>
<dbReference type="InterPro" id="IPR003960">
    <property type="entry name" value="ATPase_AAA_CS"/>
</dbReference>
<feature type="domain" description="AAA+ ATPase" evidence="4">
    <location>
        <begin position="359"/>
        <end position="495"/>
    </location>
</feature>
<dbReference type="Gene3D" id="1.10.8.60">
    <property type="match status" value="1"/>
</dbReference>
<dbReference type="Proteomes" id="UP000823046">
    <property type="component" value="Unassembled WGS sequence"/>
</dbReference>
<dbReference type="SUPFAM" id="SSF52540">
    <property type="entry name" value="P-loop containing nucleoside triphosphate hydrolases"/>
    <property type="match status" value="1"/>
</dbReference>
<evidence type="ECO:0000256" key="1">
    <source>
        <dbReference type="ARBA" id="ARBA00006914"/>
    </source>
</evidence>
<dbReference type="PANTHER" id="PTHR23074:SF17">
    <property type="entry name" value="FIDGETIN-LIKE PROTEIN 1"/>
    <property type="match status" value="1"/>
</dbReference>
<accession>A0ABQ7J956</accession>
<dbReference type="Pfam" id="PF00004">
    <property type="entry name" value="AAA"/>
    <property type="match status" value="1"/>
</dbReference>
<feature type="region of interest" description="Disordered" evidence="3">
    <location>
        <begin position="250"/>
        <end position="288"/>
    </location>
</feature>
<evidence type="ECO:0000259" key="4">
    <source>
        <dbReference type="SMART" id="SM00382"/>
    </source>
</evidence>
<dbReference type="PANTHER" id="PTHR23074">
    <property type="entry name" value="AAA DOMAIN-CONTAINING"/>
    <property type="match status" value="1"/>
</dbReference>
<dbReference type="Gene3D" id="3.40.50.300">
    <property type="entry name" value="P-loop containing nucleotide triphosphate hydrolases"/>
    <property type="match status" value="1"/>
</dbReference>
<evidence type="ECO:0000256" key="3">
    <source>
        <dbReference type="SAM" id="MobiDB-lite"/>
    </source>
</evidence>
<comment type="similarity">
    <text evidence="1 2">Belongs to the AAA ATPase family.</text>
</comment>
<evidence type="ECO:0000256" key="2">
    <source>
        <dbReference type="RuleBase" id="RU003651"/>
    </source>
</evidence>
<organism evidence="5 6">
    <name type="scientific">Cardiosporidium cionae</name>
    <dbReference type="NCBI Taxonomy" id="476202"/>
    <lineage>
        <taxon>Eukaryota</taxon>
        <taxon>Sar</taxon>
        <taxon>Alveolata</taxon>
        <taxon>Apicomplexa</taxon>
        <taxon>Aconoidasida</taxon>
        <taxon>Nephromycida</taxon>
        <taxon>Cardiosporidium</taxon>
    </lineage>
</organism>
<name>A0ABQ7J956_9APIC</name>
<gene>
    <name evidence="5" type="ORF">IE077_003098</name>
</gene>
<evidence type="ECO:0000313" key="5">
    <source>
        <dbReference type="EMBL" id="KAF8820517.1"/>
    </source>
</evidence>
<dbReference type="PROSITE" id="PS00674">
    <property type="entry name" value="AAA"/>
    <property type="match status" value="1"/>
</dbReference>
<dbReference type="InterPro" id="IPR003959">
    <property type="entry name" value="ATPase_AAA_core"/>
</dbReference>
<dbReference type="SMART" id="SM00382">
    <property type="entry name" value="AAA"/>
    <property type="match status" value="1"/>
</dbReference>
<dbReference type="InterPro" id="IPR050304">
    <property type="entry name" value="MT-severing_AAA_ATPase"/>
</dbReference>
<sequence length="570" mass="63517">MDSKKSYAELLYLLLSGCDNTDIPEAEHQKYVTTNSRAYDDLFNWKLLAVTGLKSACWNSVENMNENVAMNQSNLYSYLLDYECQLWCNNERNIYPPTIPDKELANMMSCCGESLQTKSESFSSLLEAASTFLDDSALPLGANPPEWNRYITWIPMFSKSSHLERKDTACQSEGLADSLVYSTLSKVHSGEICGSASSTQTAVSHAVIPHNPSAKVHQENTGDSNSFLTGFDLLKKRKVMGNPEAIRALQETENSKGDNVKGTFRSKPSSNFTSLKPEEPKSSTGQNVMRDDSMQAYKEILEGEIREEILASVLSMRLSPSQLTVENDIAGLAKVKKLMRDKLINPILRPELHVGLHQAPKGILLFGPPGTGKTTLAKWMATASGATFFEVTPSSIISKYHGETETLIRTLFKVAEVHSPSIIFIDEIDSLLGKRRDKEDDSTIRMKNQLLQMMDGVSSDSNKMVVLIGATNRPDMLDEAALRRLSKRVLIPLPDLEARQQQIRSICTKSAEYSYDETIEKYDGIENVPSRGSFRPISFHDFVNAFSEVHPSSNISSLDFQDWALQFGTL</sequence>
<proteinExistence type="inferred from homology"/>
<dbReference type="InterPro" id="IPR003593">
    <property type="entry name" value="AAA+_ATPase"/>
</dbReference>